<dbReference type="InterPro" id="IPR016518">
    <property type="entry name" value="Alpha-L-fucosidase"/>
</dbReference>
<comment type="caution">
    <text evidence="5">The sequence shown here is derived from an EMBL/GenBank/DDBJ whole genome shotgun (WGS) entry which is preliminary data.</text>
</comment>
<evidence type="ECO:0000256" key="1">
    <source>
        <dbReference type="SAM" id="SignalP"/>
    </source>
</evidence>
<feature type="domain" description="Alpha fucosidase A-like C-terminal" evidence="3">
    <location>
        <begin position="707"/>
        <end position="773"/>
    </location>
</feature>
<sequence length="783" mass="86351" precursor="true">MVTRIFCAWTIACCCFSASADAAGSRLQLTYDEPAAEWTDALPVGNGSVGAMVFGGVEQDRIQFNHDTLWAGKPRSYSRAGAVESLPKIRQLLFAGKQLEAEQLASERFMSQPLRQAPYQPFGDLLLEFANLDGVSDYQRSLDLDAAVATTVFKSQAITYTRTVLASHPDRVIAVRLEADRPGKISLTARLTTPHQTSSATSALDSRTLRLYGVVDDFVDQRRGTFFEGVTKFEAQLQARAAGGTLHVTDSGIQVSDADSVVFYLAAATSYENYQSLAADPAAQCKAILEGVNGKPYPQILADHQADHRALFRRVDLDLGGGHSLTSPTNERLNQYPTNPDPDFVALLCQYGRYLLIASSRPGGQAANLQGLWNDSKNPAWDSKYTININAEMNYWPAEQANLSECHEPLFDLLDDLAITGAEVARDFYDAKGWVVHHNTDGWRGAAPINASNHGIWPTGGAWLSTHLWERYLFTGDQAFLEQRAYPLMKGAAEFFLDYLIDDPESETGWLVSGPSNSPERGGLVMGPTMDHQIIRYLMLATAEAADVLQRDAKFAAQLRSTAQRIAPNQVGAEGQLKEWLYVEDPLTNHRHVSHLWGLHPGNEITPDTPTLFEACKRTLELRGDEGTGWSRGWKVNFWARLRDGEHMERILTGFFQNSSLKRQAGFYNNLFDACPPFQIDGNFGLTAGVCEALLQSHRRDAKGNAILDLLPALPPGWPEGSVSGLRARGGFEVSIHWKDGKLEQAKIKSLRGNPLVLQTQNGPQVFHSETEIGQTYSWSGAD</sequence>
<proteinExistence type="predicted"/>
<reference evidence="5 6" key="1">
    <citation type="submission" date="2019-02" db="EMBL/GenBank/DDBJ databases">
        <title>Deep-cultivation of Planctomycetes and their phenomic and genomic characterization uncovers novel biology.</title>
        <authorList>
            <person name="Wiegand S."/>
            <person name="Jogler M."/>
            <person name="Boedeker C."/>
            <person name="Pinto D."/>
            <person name="Vollmers J."/>
            <person name="Rivas-Marin E."/>
            <person name="Kohn T."/>
            <person name="Peeters S.H."/>
            <person name="Heuer A."/>
            <person name="Rast P."/>
            <person name="Oberbeckmann S."/>
            <person name="Bunk B."/>
            <person name="Jeske O."/>
            <person name="Meyerdierks A."/>
            <person name="Storesund J.E."/>
            <person name="Kallscheuer N."/>
            <person name="Luecker S."/>
            <person name="Lage O.M."/>
            <person name="Pohl T."/>
            <person name="Merkel B.J."/>
            <person name="Hornburger P."/>
            <person name="Mueller R.-W."/>
            <person name="Bruemmer F."/>
            <person name="Labrenz M."/>
            <person name="Spormann A.M."/>
            <person name="Op Den Camp H."/>
            <person name="Overmann J."/>
            <person name="Amann R."/>
            <person name="Jetten M.S.M."/>
            <person name="Mascher T."/>
            <person name="Medema M.H."/>
            <person name="Devos D.P."/>
            <person name="Kaster A.-K."/>
            <person name="Ovreas L."/>
            <person name="Rohde M."/>
            <person name="Galperin M.Y."/>
            <person name="Jogler C."/>
        </authorList>
    </citation>
    <scope>NUCLEOTIDE SEQUENCE [LARGE SCALE GENOMIC DNA]</scope>
    <source>
        <strain evidence="5 6">Poly41</strain>
    </source>
</reference>
<keyword evidence="6" id="KW-1185">Reference proteome</keyword>
<name>A0A5C6CZ00_9BACT</name>
<dbReference type="Pfam" id="PF21307">
    <property type="entry name" value="Glyco_hydro_95_C"/>
    <property type="match status" value="1"/>
</dbReference>
<dbReference type="Pfam" id="PF22124">
    <property type="entry name" value="Glyco_hydro_95_cat"/>
    <property type="match status" value="1"/>
</dbReference>
<accession>A0A5C6CZ00</accession>
<organism evidence="5 6">
    <name type="scientific">Novipirellula artificiosorum</name>
    <dbReference type="NCBI Taxonomy" id="2528016"/>
    <lineage>
        <taxon>Bacteria</taxon>
        <taxon>Pseudomonadati</taxon>
        <taxon>Planctomycetota</taxon>
        <taxon>Planctomycetia</taxon>
        <taxon>Pirellulales</taxon>
        <taxon>Pirellulaceae</taxon>
        <taxon>Novipirellula</taxon>
    </lineage>
</organism>
<dbReference type="SUPFAM" id="SSF48208">
    <property type="entry name" value="Six-hairpin glycosidases"/>
    <property type="match status" value="1"/>
</dbReference>
<dbReference type="Gene3D" id="2.70.98.50">
    <property type="entry name" value="putative glycoside hydrolase family protein from bacillus halodurans"/>
    <property type="match status" value="1"/>
</dbReference>
<dbReference type="InterPro" id="IPR027414">
    <property type="entry name" value="GH95_N_dom"/>
</dbReference>
<dbReference type="AlphaFoldDB" id="A0A5C6CZ00"/>
<evidence type="ECO:0000259" key="4">
    <source>
        <dbReference type="Pfam" id="PF22124"/>
    </source>
</evidence>
<dbReference type="PIRSF" id="PIRSF007663">
    <property type="entry name" value="UCP007663"/>
    <property type="match status" value="1"/>
</dbReference>
<dbReference type="Pfam" id="PF14498">
    <property type="entry name" value="Glyco_hyd_65N_2"/>
    <property type="match status" value="1"/>
</dbReference>
<dbReference type="InterPro" id="IPR049053">
    <property type="entry name" value="AFCA-like_C"/>
</dbReference>
<feature type="signal peptide" evidence="1">
    <location>
        <begin position="1"/>
        <end position="22"/>
    </location>
</feature>
<dbReference type="InterPro" id="IPR054363">
    <property type="entry name" value="GH95_cat"/>
</dbReference>
<evidence type="ECO:0000259" key="2">
    <source>
        <dbReference type="Pfam" id="PF14498"/>
    </source>
</evidence>
<dbReference type="RefSeq" id="WP_146531513.1">
    <property type="nucleotide sequence ID" value="NZ_SJPV01000028.1"/>
</dbReference>
<feature type="domain" description="Glycosyl hydrolase family 95 catalytic" evidence="4">
    <location>
        <begin position="297"/>
        <end position="694"/>
    </location>
</feature>
<evidence type="ECO:0000313" key="6">
    <source>
        <dbReference type="Proteomes" id="UP000319143"/>
    </source>
</evidence>
<dbReference type="Gene3D" id="1.50.10.10">
    <property type="match status" value="1"/>
</dbReference>
<gene>
    <name evidence="5" type="ORF">Poly41_68630</name>
</gene>
<dbReference type="PANTHER" id="PTHR31084">
    <property type="entry name" value="ALPHA-L-FUCOSIDASE 2"/>
    <property type="match status" value="1"/>
</dbReference>
<evidence type="ECO:0000259" key="3">
    <source>
        <dbReference type="Pfam" id="PF21307"/>
    </source>
</evidence>
<keyword evidence="1" id="KW-0732">Signal</keyword>
<feature type="domain" description="Glycosyl hydrolase family 95 N-terminal" evidence="2">
    <location>
        <begin position="29"/>
        <end position="274"/>
    </location>
</feature>
<dbReference type="EMBL" id="SJPV01000028">
    <property type="protein sequence ID" value="TWU28824.1"/>
    <property type="molecule type" value="Genomic_DNA"/>
</dbReference>
<dbReference type="GO" id="GO:0004560">
    <property type="term" value="F:alpha-L-fucosidase activity"/>
    <property type="evidence" value="ECO:0007669"/>
    <property type="project" value="InterPro"/>
</dbReference>
<feature type="chain" id="PRO_5022893740" evidence="1">
    <location>
        <begin position="23"/>
        <end position="783"/>
    </location>
</feature>
<dbReference type="GO" id="GO:0005975">
    <property type="term" value="P:carbohydrate metabolic process"/>
    <property type="evidence" value="ECO:0007669"/>
    <property type="project" value="InterPro"/>
</dbReference>
<dbReference type="InterPro" id="IPR008928">
    <property type="entry name" value="6-hairpin_glycosidase_sf"/>
</dbReference>
<dbReference type="OrthoDB" id="9802600at2"/>
<dbReference type="PANTHER" id="PTHR31084:SF0">
    <property type="entry name" value="ALPHA-L-FUCOSIDASE 2"/>
    <property type="match status" value="1"/>
</dbReference>
<protein>
    <submittedName>
        <fullName evidence="5">Uncharacterized protein</fullName>
    </submittedName>
</protein>
<dbReference type="Proteomes" id="UP000319143">
    <property type="component" value="Unassembled WGS sequence"/>
</dbReference>
<dbReference type="InterPro" id="IPR012341">
    <property type="entry name" value="6hp_glycosidase-like_sf"/>
</dbReference>
<evidence type="ECO:0000313" key="5">
    <source>
        <dbReference type="EMBL" id="TWU28824.1"/>
    </source>
</evidence>